<sequence>MHPELITEDQAWDLIQTKIASATAEQRQQIQQKIKSSMNIEKNGDETVATFSDISIENAYISVLDPSALIVSARKTGTSKIVWHGAAKKGNLDLYLSAGMLNKLKKGSISAGVGIVMTALLYAAGGPAGGFAAASLNAALKFVVGAVIKENIKHFKAGRIMKIRNWKYKGMSYQ</sequence>
<reference evidence="3" key="1">
    <citation type="journal article" date="2019" name="Int. J. Syst. Evol. Microbiol.">
        <title>The Global Catalogue of Microorganisms (GCM) 10K type strain sequencing project: providing services to taxonomists for standard genome sequencing and annotation.</title>
        <authorList>
            <consortium name="The Broad Institute Genomics Platform"/>
            <consortium name="The Broad Institute Genome Sequencing Center for Infectious Disease"/>
            <person name="Wu L."/>
            <person name="Ma J."/>
        </authorList>
    </citation>
    <scope>NUCLEOTIDE SEQUENCE [LARGE SCALE GENOMIC DNA]</scope>
    <source>
        <strain evidence="3">CCM 8950</strain>
    </source>
</reference>
<organism evidence="2 3">
    <name type="scientific">Secundilactobacillus hailunensis</name>
    <dbReference type="NCBI Taxonomy" id="2559923"/>
    <lineage>
        <taxon>Bacteria</taxon>
        <taxon>Bacillati</taxon>
        <taxon>Bacillota</taxon>
        <taxon>Bacilli</taxon>
        <taxon>Lactobacillales</taxon>
        <taxon>Lactobacillaceae</taxon>
        <taxon>Secundilactobacillus</taxon>
    </lineage>
</organism>
<accession>A0ABW1TAP2</accession>
<dbReference type="Proteomes" id="UP001596190">
    <property type="component" value="Unassembled WGS sequence"/>
</dbReference>
<keyword evidence="1" id="KW-1133">Transmembrane helix</keyword>
<keyword evidence="1" id="KW-0812">Transmembrane</keyword>
<dbReference type="EMBL" id="JBHSSA010000082">
    <property type="protein sequence ID" value="MFC6254697.1"/>
    <property type="molecule type" value="Genomic_DNA"/>
</dbReference>
<keyword evidence="1" id="KW-0472">Membrane</keyword>
<evidence type="ECO:0000313" key="3">
    <source>
        <dbReference type="Proteomes" id="UP001596190"/>
    </source>
</evidence>
<evidence type="ECO:0000256" key="1">
    <source>
        <dbReference type="SAM" id="Phobius"/>
    </source>
</evidence>
<feature type="transmembrane region" description="Helical" evidence="1">
    <location>
        <begin position="107"/>
        <end position="125"/>
    </location>
</feature>
<dbReference type="RefSeq" id="WP_137631918.1">
    <property type="nucleotide sequence ID" value="NZ_BJDO01000088.1"/>
</dbReference>
<comment type="caution">
    <text evidence="2">The sequence shown here is derived from an EMBL/GenBank/DDBJ whole genome shotgun (WGS) entry which is preliminary data.</text>
</comment>
<protein>
    <submittedName>
        <fullName evidence="2">Uncharacterized protein</fullName>
    </submittedName>
</protein>
<keyword evidence="3" id="KW-1185">Reference proteome</keyword>
<evidence type="ECO:0000313" key="2">
    <source>
        <dbReference type="EMBL" id="MFC6254697.1"/>
    </source>
</evidence>
<proteinExistence type="predicted"/>
<name>A0ABW1TAP2_9LACO</name>
<gene>
    <name evidence="2" type="ORF">ACFP1H_08895</name>
</gene>